<accession>A0A803K983</accession>
<evidence type="ECO:0000259" key="7">
    <source>
        <dbReference type="PROSITE" id="PS50240"/>
    </source>
</evidence>
<dbReference type="PROSITE" id="PS00135">
    <property type="entry name" value="TRYPSIN_SER"/>
    <property type="match status" value="1"/>
</dbReference>
<dbReference type="FunFam" id="2.40.10.10:FF:000010">
    <property type="entry name" value="Kallikrein related peptidase 11"/>
    <property type="match status" value="1"/>
</dbReference>
<dbReference type="Xenbase" id="XB-GENE-5954079">
    <property type="gene designation" value="gzmh"/>
</dbReference>
<dbReference type="SMART" id="SM00020">
    <property type="entry name" value="Tryp_SPc"/>
    <property type="match status" value="1"/>
</dbReference>
<dbReference type="Gene3D" id="2.40.10.10">
    <property type="entry name" value="Trypsin-like serine proteases"/>
    <property type="match status" value="2"/>
</dbReference>
<dbReference type="CDD" id="cd00190">
    <property type="entry name" value="Tryp_SPc"/>
    <property type="match status" value="1"/>
</dbReference>
<dbReference type="InterPro" id="IPR018114">
    <property type="entry name" value="TRYPSIN_HIS"/>
</dbReference>
<dbReference type="SUPFAM" id="SSF50494">
    <property type="entry name" value="Trypsin-like serine proteases"/>
    <property type="match status" value="1"/>
</dbReference>
<evidence type="ECO:0000313" key="8">
    <source>
        <dbReference type="Ensembl" id="ENSXETP00000116970"/>
    </source>
</evidence>
<organism evidence="8">
    <name type="scientific">Xenopus tropicalis</name>
    <name type="common">Western clawed frog</name>
    <name type="synonym">Silurana tropicalis</name>
    <dbReference type="NCBI Taxonomy" id="8364"/>
    <lineage>
        <taxon>Eukaryota</taxon>
        <taxon>Metazoa</taxon>
        <taxon>Chordata</taxon>
        <taxon>Craniata</taxon>
        <taxon>Vertebrata</taxon>
        <taxon>Euteleostomi</taxon>
        <taxon>Amphibia</taxon>
        <taxon>Batrachia</taxon>
        <taxon>Anura</taxon>
        <taxon>Pipoidea</taxon>
        <taxon>Pipidae</taxon>
        <taxon>Xenopodinae</taxon>
        <taxon>Xenopus</taxon>
        <taxon>Silurana</taxon>
    </lineage>
</organism>
<dbReference type="Pfam" id="PF00089">
    <property type="entry name" value="Trypsin"/>
    <property type="match status" value="1"/>
</dbReference>
<evidence type="ECO:0000256" key="6">
    <source>
        <dbReference type="RuleBase" id="RU363034"/>
    </source>
</evidence>
<keyword evidence="5" id="KW-1015">Disulfide bond</keyword>
<evidence type="ECO:0000256" key="3">
    <source>
        <dbReference type="ARBA" id="ARBA00022801"/>
    </source>
</evidence>
<dbReference type="PANTHER" id="PTHR24271">
    <property type="entry name" value="KALLIKREIN-RELATED"/>
    <property type="match status" value="1"/>
</dbReference>
<dbReference type="Bgee" id="ENSXETG00000008719">
    <property type="expression patterns" value="Expressed in skeletal muscle tissue and 12 other cell types or tissues"/>
</dbReference>
<reference evidence="8" key="2">
    <citation type="submission" date="2021-03" db="UniProtKB">
        <authorList>
            <consortium name="Ensembl"/>
        </authorList>
    </citation>
    <scope>IDENTIFICATION</scope>
</reference>
<evidence type="ECO:0000256" key="2">
    <source>
        <dbReference type="ARBA" id="ARBA00022670"/>
    </source>
</evidence>
<keyword evidence="4 6" id="KW-0720">Serine protease</keyword>
<evidence type="ECO:0000256" key="4">
    <source>
        <dbReference type="ARBA" id="ARBA00022825"/>
    </source>
</evidence>
<dbReference type="PROSITE" id="PS00134">
    <property type="entry name" value="TRYPSIN_HIS"/>
    <property type="match status" value="1"/>
</dbReference>
<dbReference type="PRINTS" id="PR00722">
    <property type="entry name" value="CHYMOTRYPSIN"/>
</dbReference>
<dbReference type="InterPro" id="IPR033116">
    <property type="entry name" value="TRYPSIN_SER"/>
</dbReference>
<dbReference type="InParanoid" id="A0A803K983"/>
<dbReference type="InterPro" id="IPR001254">
    <property type="entry name" value="Trypsin_dom"/>
</dbReference>
<keyword evidence="3 6" id="KW-0378">Hydrolase</keyword>
<comment type="similarity">
    <text evidence="1">Belongs to the peptidase S1 family. Snake venom subfamily.</text>
</comment>
<feature type="domain" description="Peptidase S1" evidence="7">
    <location>
        <begin position="61"/>
        <end position="277"/>
    </location>
</feature>
<dbReference type="PANTHER" id="PTHR24271:SF90">
    <property type="entry name" value="PEPTIDASE S1 DOMAIN-CONTAINING PROTEIN"/>
    <property type="match status" value="1"/>
</dbReference>
<protein>
    <submittedName>
        <fullName evidence="8">Granzyme H</fullName>
    </submittedName>
</protein>
<dbReference type="InterPro" id="IPR043504">
    <property type="entry name" value="Peptidase_S1_PA_chymotrypsin"/>
</dbReference>
<dbReference type="AlphaFoldDB" id="A0A803K983"/>
<dbReference type="InterPro" id="IPR009003">
    <property type="entry name" value="Peptidase_S1_PA"/>
</dbReference>
<dbReference type="FunCoup" id="A0A803K983">
    <property type="interactions" value="944"/>
</dbReference>
<name>A0A803K983_XENTR</name>
<evidence type="ECO:0000256" key="1">
    <source>
        <dbReference type="ARBA" id="ARBA00009228"/>
    </source>
</evidence>
<dbReference type="GO" id="GO:0006508">
    <property type="term" value="P:proteolysis"/>
    <property type="evidence" value="ECO:0007669"/>
    <property type="project" value="UniProtKB-KW"/>
</dbReference>
<dbReference type="InterPro" id="IPR001314">
    <property type="entry name" value="Peptidase_S1A"/>
</dbReference>
<reference evidence="8" key="1">
    <citation type="journal article" date="2010" name="Science">
        <title>The genome of the Western clawed frog Xenopus tropicalis.</title>
        <authorList>
            <person name="Hellsten U."/>
            <person name="Harland R.M."/>
            <person name="Gilchrist M.J."/>
            <person name="Hendrix D."/>
            <person name="Jurka J."/>
            <person name="Kapitonov V."/>
            <person name="Ovcharenko I."/>
            <person name="Putnam N.H."/>
            <person name="Shu S."/>
            <person name="Taher L."/>
            <person name="Blitz I.L."/>
            <person name="Blumberg B."/>
            <person name="Dichmann D.S."/>
            <person name="Dubchak I."/>
            <person name="Amaya E."/>
            <person name="Detter J.C."/>
            <person name="Fletcher R."/>
            <person name="Gerhard D.S."/>
            <person name="Goodstein D."/>
            <person name="Graves T."/>
            <person name="Grigoriev I.V."/>
            <person name="Grimwood J."/>
            <person name="Kawashima T."/>
            <person name="Lindquist E."/>
            <person name="Lucas S.M."/>
            <person name="Mead P.E."/>
            <person name="Mitros T."/>
            <person name="Ogino H."/>
            <person name="Ohta Y."/>
            <person name="Poliakov A.V."/>
            <person name="Pollet N."/>
            <person name="Robert J."/>
            <person name="Salamov A."/>
            <person name="Sater A.K."/>
            <person name="Schmutz J."/>
            <person name="Terry A."/>
            <person name="Vize P.D."/>
            <person name="Warren W.C."/>
            <person name="Wells D."/>
            <person name="Wills A."/>
            <person name="Wilson R.K."/>
            <person name="Zimmerman L.B."/>
            <person name="Zorn A.M."/>
            <person name="Grainger R."/>
            <person name="Grammer T."/>
            <person name="Khokha M.K."/>
            <person name="Richardson P.M."/>
            <person name="Rokhsar D.S."/>
        </authorList>
    </citation>
    <scope>NUCLEOTIDE SEQUENCE [LARGE SCALE GENOMIC DNA]</scope>
    <source>
        <strain evidence="8">Nigerian</strain>
    </source>
</reference>
<dbReference type="GeneTree" id="ENSGT01030000234551"/>
<dbReference type="GO" id="GO:0004252">
    <property type="term" value="F:serine-type endopeptidase activity"/>
    <property type="evidence" value="ECO:0007669"/>
    <property type="project" value="InterPro"/>
</dbReference>
<evidence type="ECO:0000256" key="5">
    <source>
        <dbReference type="ARBA" id="ARBA00023157"/>
    </source>
</evidence>
<dbReference type="Ensembl" id="ENSXETT00000116231">
    <property type="protein sequence ID" value="ENSXETP00000116970"/>
    <property type="gene ID" value="ENSXETG00000008719"/>
</dbReference>
<gene>
    <name evidence="8" type="primary">gzmh</name>
</gene>
<proteinExistence type="inferred from homology"/>
<sequence>MDAQQISAFRIVLRNVRENSLRKNESSAKKRLTFRQCSLYCWGESMQYSALRLTGKIRNGIIGGQEAKPHSRPYMAYLKIGMGFCGGSLIAPDWVISAAHCAGDITVILGAHNVKEPESSQQVIGVQSKHLHPEYDDEESLPFNDVMLLKLTSKATINRYVQTIPLPTSSSDLPTGTPCSVSGWGLIDRDEVTDKLFETNVTIVSRRLCHRYFPRLSDGMICAGSNNQIKDSSQGDSGGPLVCKEALAGIVSFGFNHPPGVYARVGRYLDWIKKTISEHGDKNI</sequence>
<keyword evidence="2 6" id="KW-0645">Protease</keyword>
<dbReference type="PROSITE" id="PS50240">
    <property type="entry name" value="TRYPSIN_DOM"/>
    <property type="match status" value="1"/>
</dbReference>